<sequence length="42" mass="4571">MSRPRNSKGEWISDEDIRKHRLLIAGGIAIGIIGTYAATVGF</sequence>
<evidence type="ECO:0000256" key="1">
    <source>
        <dbReference type="SAM" id="Phobius"/>
    </source>
</evidence>
<keyword evidence="1" id="KW-0472">Membrane</keyword>
<dbReference type="AlphaFoldDB" id="A0A1I6UXN9"/>
<dbReference type="EMBL" id="FOZS01000008">
    <property type="protein sequence ID" value="SFT06087.1"/>
    <property type="molecule type" value="Genomic_DNA"/>
</dbReference>
<name>A0A1I6UXN9_9EURY</name>
<reference evidence="3" key="1">
    <citation type="submission" date="2016-10" db="EMBL/GenBank/DDBJ databases">
        <authorList>
            <person name="Varghese N."/>
            <person name="Submissions S."/>
        </authorList>
    </citation>
    <scope>NUCLEOTIDE SEQUENCE [LARGE SCALE GENOMIC DNA]</scope>
    <source>
        <strain evidence="3">DSM 22427</strain>
    </source>
</reference>
<keyword evidence="3" id="KW-1185">Reference proteome</keyword>
<protein>
    <submittedName>
        <fullName evidence="2">Uncharacterized protein</fullName>
    </submittedName>
</protein>
<evidence type="ECO:0000313" key="2">
    <source>
        <dbReference type="EMBL" id="SFT06087.1"/>
    </source>
</evidence>
<feature type="transmembrane region" description="Helical" evidence="1">
    <location>
        <begin position="21"/>
        <end position="39"/>
    </location>
</feature>
<accession>A0A1I6UXN9</accession>
<proteinExistence type="predicted"/>
<keyword evidence="1" id="KW-1133">Transmembrane helix</keyword>
<gene>
    <name evidence="2" type="ORF">SAMN04488556_4149</name>
</gene>
<keyword evidence="1" id="KW-0812">Transmembrane</keyword>
<dbReference type="Proteomes" id="UP000199199">
    <property type="component" value="Unassembled WGS sequence"/>
</dbReference>
<evidence type="ECO:0000313" key="3">
    <source>
        <dbReference type="Proteomes" id="UP000199199"/>
    </source>
</evidence>
<organism evidence="2 3">
    <name type="scientific">Halostagnicola kamekurae</name>
    <dbReference type="NCBI Taxonomy" id="619731"/>
    <lineage>
        <taxon>Archaea</taxon>
        <taxon>Methanobacteriati</taxon>
        <taxon>Methanobacteriota</taxon>
        <taxon>Stenosarchaea group</taxon>
        <taxon>Halobacteria</taxon>
        <taxon>Halobacteriales</taxon>
        <taxon>Natrialbaceae</taxon>
        <taxon>Halostagnicola</taxon>
    </lineage>
</organism>